<dbReference type="Gene3D" id="3.10.50.40">
    <property type="match status" value="1"/>
</dbReference>
<sequence length="242" mass="26188">MAVSRRRPRSRLLPVLGPLAASAALAASACCWAAAPNARSGVARRQLLVLGGAGAAGAVALGGAAPARAEASPLDDYKEGPQNIIYKVMKEGTGEKVQQDEQVQVTWDSYINGFPGEEMGPKKAKKIFSTEVIKPKTFHGVNLVYQIPEQFKAGDQTEYSTLEGVQLITMDMRVGERRRVIIPPELAYGRKTNPYVPGNSFIYLEIEVIDKGMPPPGANEQYYGQRNSKGTKVQVQTVAKGR</sequence>
<dbReference type="SUPFAM" id="SSF54534">
    <property type="entry name" value="FKBP-like"/>
    <property type="match status" value="1"/>
</dbReference>
<evidence type="ECO:0000313" key="3">
    <source>
        <dbReference type="EMBL" id="CAK0845096.1"/>
    </source>
</evidence>
<evidence type="ECO:0000256" key="1">
    <source>
        <dbReference type="PROSITE-ProRule" id="PRU00277"/>
    </source>
</evidence>
<evidence type="ECO:0000313" key="4">
    <source>
        <dbReference type="Proteomes" id="UP001189429"/>
    </source>
</evidence>
<dbReference type="InterPro" id="IPR001179">
    <property type="entry name" value="PPIase_FKBP_dom"/>
</dbReference>
<evidence type="ECO:0000259" key="2">
    <source>
        <dbReference type="PROSITE" id="PS50059"/>
    </source>
</evidence>
<keyword evidence="1" id="KW-0697">Rotamase</keyword>
<dbReference type="Proteomes" id="UP001189429">
    <property type="component" value="Unassembled WGS sequence"/>
</dbReference>
<dbReference type="PROSITE" id="PS51257">
    <property type="entry name" value="PROKAR_LIPOPROTEIN"/>
    <property type="match status" value="1"/>
</dbReference>
<dbReference type="EMBL" id="CAUYUJ010014715">
    <property type="protein sequence ID" value="CAK0845096.1"/>
    <property type="molecule type" value="Genomic_DNA"/>
</dbReference>
<dbReference type="PANTHER" id="PTHR47862:SF1">
    <property type="entry name" value="PEPTIDYL-PROLYL CIS-TRANS ISOMERASE FKBP18, CHLOROPLASTIC"/>
    <property type="match status" value="1"/>
</dbReference>
<reference evidence="3" key="1">
    <citation type="submission" date="2023-10" db="EMBL/GenBank/DDBJ databases">
        <authorList>
            <person name="Chen Y."/>
            <person name="Shah S."/>
            <person name="Dougan E. K."/>
            <person name="Thang M."/>
            <person name="Chan C."/>
        </authorList>
    </citation>
    <scope>NUCLEOTIDE SEQUENCE [LARGE SCALE GENOMIC DNA]</scope>
</reference>
<organism evidence="3 4">
    <name type="scientific">Prorocentrum cordatum</name>
    <dbReference type="NCBI Taxonomy" id="2364126"/>
    <lineage>
        <taxon>Eukaryota</taxon>
        <taxon>Sar</taxon>
        <taxon>Alveolata</taxon>
        <taxon>Dinophyceae</taxon>
        <taxon>Prorocentrales</taxon>
        <taxon>Prorocentraceae</taxon>
        <taxon>Prorocentrum</taxon>
    </lineage>
</organism>
<proteinExistence type="predicted"/>
<dbReference type="InterPro" id="IPR046357">
    <property type="entry name" value="PPIase_dom_sf"/>
</dbReference>
<name>A0ABN9THF0_9DINO</name>
<keyword evidence="1" id="KW-0413">Isomerase</keyword>
<dbReference type="EC" id="5.2.1.8" evidence="1"/>
<dbReference type="Pfam" id="PF00254">
    <property type="entry name" value="FKBP_C"/>
    <property type="match status" value="1"/>
</dbReference>
<comment type="catalytic activity">
    <reaction evidence="1">
        <text>[protein]-peptidylproline (omega=180) = [protein]-peptidylproline (omega=0)</text>
        <dbReference type="Rhea" id="RHEA:16237"/>
        <dbReference type="Rhea" id="RHEA-COMP:10747"/>
        <dbReference type="Rhea" id="RHEA-COMP:10748"/>
        <dbReference type="ChEBI" id="CHEBI:83833"/>
        <dbReference type="ChEBI" id="CHEBI:83834"/>
        <dbReference type="EC" id="5.2.1.8"/>
    </reaction>
</comment>
<gene>
    <name evidence="3" type="ORF">PCOR1329_LOCUS38992</name>
</gene>
<protein>
    <recommendedName>
        <fullName evidence="1">peptidylprolyl isomerase</fullName>
        <ecNumber evidence="1">5.2.1.8</ecNumber>
    </recommendedName>
</protein>
<dbReference type="PROSITE" id="PS51318">
    <property type="entry name" value="TAT"/>
    <property type="match status" value="1"/>
</dbReference>
<dbReference type="InterPro" id="IPR044180">
    <property type="entry name" value="FKBP18-like"/>
</dbReference>
<feature type="domain" description="PPIase FKBP-type" evidence="2">
    <location>
        <begin position="100"/>
        <end position="212"/>
    </location>
</feature>
<dbReference type="PANTHER" id="PTHR47862">
    <property type="entry name" value="PEPTIDYL-PROLYL CIS-TRANS ISOMERASE FKBP18, CHLOROPLASTIC"/>
    <property type="match status" value="1"/>
</dbReference>
<keyword evidence="4" id="KW-1185">Reference proteome</keyword>
<dbReference type="InterPro" id="IPR006311">
    <property type="entry name" value="TAT_signal"/>
</dbReference>
<dbReference type="PROSITE" id="PS50059">
    <property type="entry name" value="FKBP_PPIASE"/>
    <property type="match status" value="1"/>
</dbReference>
<comment type="caution">
    <text evidence="3">The sequence shown here is derived from an EMBL/GenBank/DDBJ whole genome shotgun (WGS) entry which is preliminary data.</text>
</comment>
<accession>A0ABN9THF0</accession>